<protein>
    <recommendedName>
        <fullName evidence="9">BZIP domain-containing protein</fullName>
    </recommendedName>
</protein>
<dbReference type="EMBL" id="JAIPUX010005289">
    <property type="protein sequence ID" value="KAH0618228.1"/>
    <property type="molecule type" value="Genomic_DNA"/>
</dbReference>
<comment type="caution">
    <text evidence="10">The sequence shown here is derived from an EMBL/GenBank/DDBJ whole genome shotgun (WGS) entry which is preliminary data.</text>
</comment>
<dbReference type="SMART" id="SM00338">
    <property type="entry name" value="BRLZ"/>
    <property type="match status" value="1"/>
</dbReference>
<feature type="region of interest" description="Disordered" evidence="8">
    <location>
        <begin position="408"/>
        <end position="433"/>
    </location>
</feature>
<evidence type="ECO:0000256" key="5">
    <source>
        <dbReference type="ARBA" id="ARBA00023163"/>
    </source>
</evidence>
<dbReference type="SUPFAM" id="SSF57959">
    <property type="entry name" value="Leucine zipper domain"/>
    <property type="match status" value="1"/>
</dbReference>
<keyword evidence="4" id="KW-0238">DNA-binding</keyword>
<feature type="compositionally biased region" description="Low complexity" evidence="8">
    <location>
        <begin position="123"/>
        <end position="136"/>
    </location>
</feature>
<dbReference type="Gene3D" id="1.20.5.170">
    <property type="match status" value="1"/>
</dbReference>
<feature type="domain" description="BZIP" evidence="9">
    <location>
        <begin position="330"/>
        <end position="393"/>
    </location>
</feature>
<evidence type="ECO:0000256" key="2">
    <source>
        <dbReference type="ARBA" id="ARBA00009050"/>
    </source>
</evidence>
<dbReference type="PROSITE" id="PS50217">
    <property type="entry name" value="BZIP"/>
    <property type="match status" value="1"/>
</dbReference>
<evidence type="ECO:0000256" key="6">
    <source>
        <dbReference type="ARBA" id="ARBA00023242"/>
    </source>
</evidence>
<name>A0ABQ7SLJ5_PHRPL</name>
<comment type="subcellular location">
    <subcellularLocation>
        <location evidence="1">Membrane</location>
        <topology evidence="1">Single-pass membrane protein</topology>
    </subcellularLocation>
</comment>
<dbReference type="InterPro" id="IPR004827">
    <property type="entry name" value="bZIP"/>
</dbReference>
<dbReference type="CDD" id="cd14700">
    <property type="entry name" value="bZIP_ATF6"/>
    <property type="match status" value="1"/>
</dbReference>
<feature type="coiled-coil region" evidence="7">
    <location>
        <begin position="355"/>
        <end position="389"/>
    </location>
</feature>
<dbReference type="PANTHER" id="PTHR46164">
    <property type="entry name" value="ATF6, ISOFORM C"/>
    <property type="match status" value="1"/>
</dbReference>
<gene>
    <name evidence="10" type="ORF">JD844_017242</name>
</gene>
<accession>A0ABQ7SLJ5</accession>
<evidence type="ECO:0000256" key="8">
    <source>
        <dbReference type="SAM" id="MobiDB-lite"/>
    </source>
</evidence>
<keyword evidence="3" id="KW-0805">Transcription regulation</keyword>
<organism evidence="10 11">
    <name type="scientific">Phrynosoma platyrhinos</name>
    <name type="common">Desert horned lizard</name>
    <dbReference type="NCBI Taxonomy" id="52577"/>
    <lineage>
        <taxon>Eukaryota</taxon>
        <taxon>Metazoa</taxon>
        <taxon>Chordata</taxon>
        <taxon>Craniata</taxon>
        <taxon>Vertebrata</taxon>
        <taxon>Euteleostomi</taxon>
        <taxon>Lepidosauria</taxon>
        <taxon>Squamata</taxon>
        <taxon>Bifurcata</taxon>
        <taxon>Unidentata</taxon>
        <taxon>Episquamata</taxon>
        <taxon>Toxicofera</taxon>
        <taxon>Iguania</taxon>
        <taxon>Phrynosomatidae</taxon>
        <taxon>Phrynosomatinae</taxon>
        <taxon>Phrynosoma</taxon>
    </lineage>
</organism>
<dbReference type="PANTHER" id="PTHR46164:SF1">
    <property type="entry name" value="CYCLIC AMP-DEPENDENT TRANSCRIPTION FACTOR ATF-6 ALPHA"/>
    <property type="match status" value="1"/>
</dbReference>
<keyword evidence="6" id="KW-0539">Nucleus</keyword>
<feature type="region of interest" description="Disordered" evidence="8">
    <location>
        <begin position="172"/>
        <end position="193"/>
    </location>
</feature>
<evidence type="ECO:0000259" key="9">
    <source>
        <dbReference type="PROSITE" id="PS50217"/>
    </source>
</evidence>
<keyword evidence="11" id="KW-1185">Reference proteome</keyword>
<keyword evidence="5" id="KW-0804">Transcription</keyword>
<dbReference type="PROSITE" id="PS00036">
    <property type="entry name" value="BZIP_BASIC"/>
    <property type="match status" value="1"/>
</dbReference>
<evidence type="ECO:0000256" key="4">
    <source>
        <dbReference type="ARBA" id="ARBA00023125"/>
    </source>
</evidence>
<dbReference type="InterPro" id="IPR051882">
    <property type="entry name" value="ATF_bZIP_TF"/>
</dbReference>
<evidence type="ECO:0000256" key="1">
    <source>
        <dbReference type="ARBA" id="ARBA00004167"/>
    </source>
</evidence>
<feature type="compositionally biased region" description="Low complexity" evidence="8">
    <location>
        <begin position="148"/>
        <end position="157"/>
    </location>
</feature>
<comment type="similarity">
    <text evidence="2">Belongs to the bZIP family. ATF subfamily.</text>
</comment>
<proteinExistence type="inferred from homology"/>
<dbReference type="InterPro" id="IPR046347">
    <property type="entry name" value="bZIP_sf"/>
</dbReference>
<evidence type="ECO:0000313" key="10">
    <source>
        <dbReference type="EMBL" id="KAH0618228.1"/>
    </source>
</evidence>
<sequence length="433" mass="47129">MAFPGRRSRGAGLREEEVHVCLCYPEAQEKERHGGDDDGRLGLGGARPRVGRINYSFLFSEIGDLIDDNELQLDVENEIYESSLCDLDFDLDLMSWDSDPRDVSKQSPADADCKVEPLSPAISTDSVPSPLSVDSPNQHVPEGIELGSSSQPSPVSLYSRDSPILTLCEEQKEKRPMPQTKQHSANGSSGIPNRCSPLVSKPLIQPKPLLPVFRESLGGLSVQAKAIVIPALPTLVTLPKQQPVIAIQPAPPKGQPVMLSQSAVVHLQTPGILPATSPTIAVTGGVTSLPGHTVNVLSQTAGRSLASGNITEPKPALHSASENTSMDVNVLKRQQRMIKNRESACQSRRKKKEYMLSLEARLKAALLENEHLKKENCSLKRQLDELAEEIVELVLEWGSTFDEHHTSSAHQSRHLLEFSAGVPQGTDGRSNDR</sequence>
<keyword evidence="7" id="KW-0175">Coiled coil</keyword>
<evidence type="ECO:0000256" key="3">
    <source>
        <dbReference type="ARBA" id="ARBA00023015"/>
    </source>
</evidence>
<evidence type="ECO:0000256" key="7">
    <source>
        <dbReference type="SAM" id="Coils"/>
    </source>
</evidence>
<dbReference type="Pfam" id="PF00170">
    <property type="entry name" value="bZIP_1"/>
    <property type="match status" value="1"/>
</dbReference>
<dbReference type="Proteomes" id="UP000826234">
    <property type="component" value="Unassembled WGS sequence"/>
</dbReference>
<feature type="region of interest" description="Disordered" evidence="8">
    <location>
        <begin position="99"/>
        <end position="157"/>
    </location>
</feature>
<reference evidence="10 11" key="1">
    <citation type="journal article" date="2022" name="Gigascience">
        <title>A chromosome-level genome assembly and annotation of the desert horned lizard, Phrynosoma platyrhinos, provides insight into chromosomal rearrangements among reptiles.</title>
        <authorList>
            <person name="Koochekian N."/>
            <person name="Ascanio A."/>
            <person name="Farleigh K."/>
            <person name="Card D.C."/>
            <person name="Schield D.R."/>
            <person name="Castoe T.A."/>
            <person name="Jezkova T."/>
        </authorList>
    </citation>
    <scope>NUCLEOTIDE SEQUENCE [LARGE SCALE GENOMIC DNA]</scope>
    <source>
        <strain evidence="10">NK-2021</strain>
    </source>
</reference>
<evidence type="ECO:0000313" key="11">
    <source>
        <dbReference type="Proteomes" id="UP000826234"/>
    </source>
</evidence>
<feature type="compositionally biased region" description="Polar residues" evidence="8">
    <location>
        <begin position="179"/>
        <end position="191"/>
    </location>
</feature>